<dbReference type="InterPro" id="IPR027443">
    <property type="entry name" value="IPNS-like_sf"/>
</dbReference>
<reference evidence="5 6" key="1">
    <citation type="journal article" date="2018" name="PLoS Genet.">
        <title>Population sequencing reveals clonal diversity and ancestral inbreeding in the grapevine cultivar Chardonnay.</title>
        <authorList>
            <person name="Roach M.J."/>
            <person name="Johnson D.L."/>
            <person name="Bohlmann J."/>
            <person name="van Vuuren H.J."/>
            <person name="Jones S.J."/>
            <person name="Pretorius I.S."/>
            <person name="Schmidt S.A."/>
            <person name="Borneman A.R."/>
        </authorList>
    </citation>
    <scope>NUCLEOTIDE SEQUENCE [LARGE SCALE GENOMIC DNA]</scope>
    <source>
        <strain evidence="6">cv. Chardonnay</strain>
        <tissue evidence="5">Leaf</tissue>
    </source>
</reference>
<dbReference type="InterPro" id="IPR044861">
    <property type="entry name" value="IPNS-like_FE2OG_OXY"/>
</dbReference>
<accession>A0A438E7L5</accession>
<comment type="caution">
    <text evidence="5">The sequence shown here is derived from an EMBL/GenBank/DDBJ whole genome shotgun (WGS) entry which is preliminary data.</text>
</comment>
<dbReference type="SUPFAM" id="SSF51197">
    <property type="entry name" value="Clavaminate synthase-like"/>
    <property type="match status" value="1"/>
</dbReference>
<keyword evidence="2" id="KW-0408">Iron</keyword>
<dbReference type="EMBL" id="QGNW01001367">
    <property type="protein sequence ID" value="RVW43756.1"/>
    <property type="molecule type" value="Genomic_DNA"/>
</dbReference>
<organism evidence="5 6">
    <name type="scientific">Vitis vinifera</name>
    <name type="common">Grape</name>
    <dbReference type="NCBI Taxonomy" id="29760"/>
    <lineage>
        <taxon>Eukaryota</taxon>
        <taxon>Viridiplantae</taxon>
        <taxon>Streptophyta</taxon>
        <taxon>Embryophyta</taxon>
        <taxon>Tracheophyta</taxon>
        <taxon>Spermatophyta</taxon>
        <taxon>Magnoliopsida</taxon>
        <taxon>eudicotyledons</taxon>
        <taxon>Gunneridae</taxon>
        <taxon>Pentapetalae</taxon>
        <taxon>rosids</taxon>
        <taxon>Vitales</taxon>
        <taxon>Vitaceae</taxon>
        <taxon>Viteae</taxon>
        <taxon>Vitis</taxon>
    </lineage>
</organism>
<evidence type="ECO:0000313" key="5">
    <source>
        <dbReference type="EMBL" id="RVW43756.1"/>
    </source>
</evidence>
<dbReference type="InterPro" id="IPR050295">
    <property type="entry name" value="Plant_2OG-oxidoreductases"/>
</dbReference>
<dbReference type="Pfam" id="PF14226">
    <property type="entry name" value="DIOX_N"/>
    <property type="match status" value="1"/>
</dbReference>
<evidence type="ECO:0000313" key="6">
    <source>
        <dbReference type="Proteomes" id="UP000288805"/>
    </source>
</evidence>
<dbReference type="Pfam" id="PF03171">
    <property type="entry name" value="2OG-FeII_Oxy"/>
    <property type="match status" value="1"/>
</dbReference>
<protein>
    <submittedName>
        <fullName evidence="5">Protein SRG1</fullName>
    </submittedName>
</protein>
<gene>
    <name evidence="5" type="primary">SRG1_51</name>
    <name evidence="5" type="ORF">CK203_074054</name>
</gene>
<dbReference type="PANTHER" id="PTHR47991">
    <property type="entry name" value="OXOGLUTARATE/IRON-DEPENDENT DIOXYGENASE"/>
    <property type="match status" value="1"/>
</dbReference>
<dbReference type="Gene3D" id="2.60.120.330">
    <property type="entry name" value="B-lactam Antibiotic, Isopenicillin N Synthase, Chain"/>
    <property type="match status" value="1"/>
</dbReference>
<dbReference type="GO" id="GO:0046872">
    <property type="term" value="F:metal ion binding"/>
    <property type="evidence" value="ECO:0007669"/>
    <property type="project" value="UniProtKB-KW"/>
</dbReference>
<keyword evidence="1" id="KW-0479">Metal-binding</keyword>
<evidence type="ECO:0000256" key="1">
    <source>
        <dbReference type="ARBA" id="ARBA00022723"/>
    </source>
</evidence>
<evidence type="ECO:0000259" key="4">
    <source>
        <dbReference type="Pfam" id="PF14226"/>
    </source>
</evidence>
<dbReference type="AlphaFoldDB" id="A0A438E7L5"/>
<name>A0A438E7L5_VITVI</name>
<evidence type="ECO:0000259" key="3">
    <source>
        <dbReference type="Pfam" id="PF03171"/>
    </source>
</evidence>
<sequence>MAGSPVAAVVSPLGQSVQEMSMNGNEPPHNTSLKKTVSTLWILFSHQIQFPSSTSVSSPPLRRYLQEEEKKKSYRNLNQLSLHGAAFSSFLDKVREVGKQFFALPVEEKQKYSRATDGIEGYGNEPILSENQVLDWSYRLLLRLQPVDQRKLQLWPENPNEFREVLDEYGANVKIIMDVLFKAMAMSLNLEENSFSSQFGERAVMQRRFNFYLSCPRPDLVLGFKPHSDGSGITVLLQNKEIMSNGIFKSAIHRVVSNSERMRISVAMFNEPEPDKESDQWMP</sequence>
<feature type="domain" description="Isopenicillin N synthase-like Fe(2+) 2OG dioxygenase" evidence="3">
    <location>
        <begin position="207"/>
        <end position="240"/>
    </location>
</feature>
<dbReference type="InterPro" id="IPR026992">
    <property type="entry name" value="DIOX_N"/>
</dbReference>
<proteinExistence type="predicted"/>
<evidence type="ECO:0000256" key="2">
    <source>
        <dbReference type="ARBA" id="ARBA00023004"/>
    </source>
</evidence>
<feature type="domain" description="Non-haem dioxygenase N-terminal" evidence="4">
    <location>
        <begin position="80"/>
        <end position="158"/>
    </location>
</feature>
<dbReference type="Proteomes" id="UP000288805">
    <property type="component" value="Unassembled WGS sequence"/>
</dbReference>